<dbReference type="GO" id="GO:0003824">
    <property type="term" value="F:catalytic activity"/>
    <property type="evidence" value="ECO:0007669"/>
    <property type="project" value="InterPro"/>
</dbReference>
<comment type="similarity">
    <text evidence="1">Belongs to the FAH family.</text>
</comment>
<dbReference type="Proteomes" id="UP000431401">
    <property type="component" value="Unassembled WGS sequence"/>
</dbReference>
<dbReference type="InterPro" id="IPR036663">
    <property type="entry name" value="Fumarylacetoacetase_C_sf"/>
</dbReference>
<evidence type="ECO:0000256" key="1">
    <source>
        <dbReference type="ARBA" id="ARBA00010211"/>
    </source>
</evidence>
<reference evidence="4 5" key="1">
    <citation type="submission" date="2019-10" db="EMBL/GenBank/DDBJ databases">
        <title>Nocardia macrotermitis sp. nov. and Nocardia aurantia sp. nov., isolated from the gut of fungus growing-termite Macrotermes natalensis.</title>
        <authorList>
            <person name="Benndorf R."/>
            <person name="Schwitalla J."/>
            <person name="Martin K."/>
            <person name="De Beer W."/>
            <person name="Kaster A.-K."/>
            <person name="Vollmers J."/>
            <person name="Poulsen M."/>
            <person name="Beemelmanns C."/>
        </authorList>
    </citation>
    <scope>NUCLEOTIDE SEQUENCE [LARGE SCALE GENOMIC DNA]</scope>
    <source>
        <strain evidence="4 5">RB56</strain>
    </source>
</reference>
<accession>A0A7K0DZN5</accession>
<dbReference type="EMBL" id="WEGI01000018">
    <property type="protein sequence ID" value="MQY31286.1"/>
    <property type="molecule type" value="Genomic_DNA"/>
</dbReference>
<dbReference type="RefSeq" id="WP_319943955.1">
    <property type="nucleotide sequence ID" value="NZ_WEGI01000018.1"/>
</dbReference>
<dbReference type="PANTHER" id="PTHR42796:SF4">
    <property type="entry name" value="FUMARYLACETOACETATE HYDROLASE DOMAIN-CONTAINING PROTEIN 2A"/>
    <property type="match status" value="1"/>
</dbReference>
<comment type="caution">
    <text evidence="4">The sequence shown here is derived from an EMBL/GenBank/DDBJ whole genome shotgun (WGS) entry which is preliminary data.</text>
</comment>
<feature type="domain" description="Fumarylacetoacetase-like C-terminal" evidence="3">
    <location>
        <begin position="76"/>
        <end position="278"/>
    </location>
</feature>
<evidence type="ECO:0000313" key="4">
    <source>
        <dbReference type="EMBL" id="MQY31286.1"/>
    </source>
</evidence>
<evidence type="ECO:0000313" key="5">
    <source>
        <dbReference type="Proteomes" id="UP000431401"/>
    </source>
</evidence>
<dbReference type="InterPro" id="IPR011234">
    <property type="entry name" value="Fumarylacetoacetase-like_C"/>
</dbReference>
<organism evidence="4 5">
    <name type="scientific">Nocardia aurantia</name>
    <dbReference type="NCBI Taxonomy" id="2585199"/>
    <lineage>
        <taxon>Bacteria</taxon>
        <taxon>Bacillati</taxon>
        <taxon>Actinomycetota</taxon>
        <taxon>Actinomycetes</taxon>
        <taxon>Mycobacteriales</taxon>
        <taxon>Nocardiaceae</taxon>
        <taxon>Nocardia</taxon>
    </lineage>
</organism>
<evidence type="ECO:0000259" key="3">
    <source>
        <dbReference type="Pfam" id="PF01557"/>
    </source>
</evidence>
<dbReference type="PANTHER" id="PTHR42796">
    <property type="entry name" value="FUMARYLACETOACETATE HYDROLASE DOMAIN-CONTAINING PROTEIN 2A-RELATED"/>
    <property type="match status" value="1"/>
</dbReference>
<protein>
    <recommendedName>
        <fullName evidence="3">Fumarylacetoacetase-like C-terminal domain-containing protein</fullName>
    </recommendedName>
</protein>
<sequence>MRFAAVTGRAVLIDGDRAVDIQRASRDRFPSDPMALLEQWDALRDWAVGRDTATAEQSFVPDPAELTAPAPRPRQVFAVALNYPPHAAEAGFTPPSDPLVFTKFPTCVTGPTGTIELPPGKVDWEVELVAVMGAPAHRVPAERAWPAVAGLTVGQDISERVVQSRGTPAQFGLGKSFPGFGPTGPVLVTPDEFADPDDLEITGLLNGDVMQHDRTASMIFAVPELIARISAIVPLLPGDLIFTGTPAGVGNRRNPPRYLRPGDELVSRIEGIGELRQNFSRSALATAEASTTTSIETEGVGFA</sequence>
<dbReference type="GO" id="GO:0046872">
    <property type="term" value="F:metal ion binding"/>
    <property type="evidence" value="ECO:0007669"/>
    <property type="project" value="UniProtKB-KW"/>
</dbReference>
<gene>
    <name evidence="4" type="primary">yisK_2</name>
    <name evidence="4" type="ORF">NRB56_68950</name>
</gene>
<evidence type="ECO:0000256" key="2">
    <source>
        <dbReference type="ARBA" id="ARBA00022723"/>
    </source>
</evidence>
<dbReference type="GO" id="GO:0044281">
    <property type="term" value="P:small molecule metabolic process"/>
    <property type="evidence" value="ECO:0007669"/>
    <property type="project" value="UniProtKB-ARBA"/>
</dbReference>
<dbReference type="InterPro" id="IPR051121">
    <property type="entry name" value="FAH"/>
</dbReference>
<dbReference type="SUPFAM" id="SSF56529">
    <property type="entry name" value="FAH"/>
    <property type="match status" value="1"/>
</dbReference>
<keyword evidence="5" id="KW-1185">Reference proteome</keyword>
<name>A0A7K0DZN5_9NOCA</name>
<dbReference type="AlphaFoldDB" id="A0A7K0DZN5"/>
<dbReference type="Gene3D" id="3.90.850.10">
    <property type="entry name" value="Fumarylacetoacetase-like, C-terminal domain"/>
    <property type="match status" value="1"/>
</dbReference>
<keyword evidence="2" id="KW-0479">Metal-binding</keyword>
<proteinExistence type="inferred from homology"/>
<dbReference type="Pfam" id="PF01557">
    <property type="entry name" value="FAA_hydrolase"/>
    <property type="match status" value="1"/>
</dbReference>